<evidence type="ECO:0000313" key="8">
    <source>
        <dbReference type="EMBL" id="MBR0662849.1"/>
    </source>
</evidence>
<gene>
    <name evidence="8" type="ORF">GXW71_00635</name>
</gene>
<dbReference type="PROSITE" id="PS51318">
    <property type="entry name" value="TAT"/>
    <property type="match status" value="1"/>
</dbReference>
<comment type="catalytic activity">
    <reaction evidence="1">
        <text>Endohydrolysis of (1-&gt;4)-beta-D-glucosidic linkages in cellulose, lichenin and cereal beta-D-glucans.</text>
        <dbReference type="EC" id="3.2.1.4"/>
    </reaction>
</comment>
<evidence type="ECO:0000256" key="6">
    <source>
        <dbReference type="ARBA" id="ARBA00023295"/>
    </source>
</evidence>
<dbReference type="SUPFAM" id="SSF48208">
    <property type="entry name" value="Six-hairpin glycosidases"/>
    <property type="match status" value="1"/>
</dbReference>
<keyword evidence="7" id="KW-0624">Polysaccharide degradation</keyword>
<evidence type="ECO:0000256" key="2">
    <source>
        <dbReference type="ARBA" id="ARBA00009209"/>
    </source>
</evidence>
<evidence type="ECO:0000256" key="3">
    <source>
        <dbReference type="ARBA" id="ARBA00012601"/>
    </source>
</evidence>
<accession>A0ABS5ERC2</accession>
<evidence type="ECO:0000256" key="7">
    <source>
        <dbReference type="ARBA" id="ARBA00023326"/>
    </source>
</evidence>
<dbReference type="GO" id="GO:0016787">
    <property type="term" value="F:hydrolase activity"/>
    <property type="evidence" value="ECO:0007669"/>
    <property type="project" value="UniProtKB-KW"/>
</dbReference>
<dbReference type="Gene3D" id="1.50.10.10">
    <property type="match status" value="1"/>
</dbReference>
<dbReference type="InterPro" id="IPR012341">
    <property type="entry name" value="6hp_glycosidase-like_sf"/>
</dbReference>
<dbReference type="Proteomes" id="UP001196870">
    <property type="component" value="Unassembled WGS sequence"/>
</dbReference>
<name>A0ABS5ERC2_9PROT</name>
<keyword evidence="6" id="KW-0326">Glycosidase</keyword>
<reference evidence="9" key="1">
    <citation type="journal article" date="2021" name="Syst. Appl. Microbiol.">
        <title>Roseomonas hellenica sp. nov., isolated from roots of wild-growing Alkanna tinctoria.</title>
        <authorList>
            <person name="Rat A."/>
            <person name="Naranjo H.D."/>
            <person name="Lebbe L."/>
            <person name="Cnockaert M."/>
            <person name="Krigas N."/>
            <person name="Grigoriadou K."/>
            <person name="Maloupa E."/>
            <person name="Willems A."/>
        </authorList>
    </citation>
    <scope>NUCLEOTIDE SEQUENCE [LARGE SCALE GENOMIC DNA]</scope>
    <source>
        <strain evidence="9">LMG 31523</strain>
    </source>
</reference>
<sequence>MPDNPSARCDPTGQLPADRRSLLAACAGAAAFTLGARPRPAQAQSDAAGASLAPSWRAYRARFLTPDGRVIDTGNQNVSHSEGQGFGMIFAARSGDREAFERIWNWTRRSLRRPRDTLHAWRYRPMAQPPVDDLNNATDGDLYIAWALAIAAERWSVVVWRQQAASIAREILRNCVRDLRGRTLLLPGADGFDHADRIVINPSYYVFPALRQLAAIAPDPLWQRLEADGLALLREARFGRWGLTPDWLELPKSAGEARIAAGWPPRFSFDAVRTPLLLAWAGQVTAPSVSASLRFWLDGTHARVPAWADLQTNAVADFAASNGVIAIMRLLTAATGAARSGLVLPAPSREDDYYASSLILLSHAAAADLNM</sequence>
<protein>
    <recommendedName>
        <fullName evidence="3">cellulase</fullName>
        <ecNumber evidence="3">3.2.1.4</ecNumber>
    </recommendedName>
</protein>
<evidence type="ECO:0000256" key="4">
    <source>
        <dbReference type="ARBA" id="ARBA00022801"/>
    </source>
</evidence>
<comment type="similarity">
    <text evidence="2">Belongs to the glycosyl hydrolase 8 (cellulase D) family.</text>
</comment>
<keyword evidence="4 8" id="KW-0378">Hydrolase</keyword>
<organism evidence="8 9">
    <name type="scientific">Plastoroseomonas hellenica</name>
    <dbReference type="NCBI Taxonomy" id="2687306"/>
    <lineage>
        <taxon>Bacteria</taxon>
        <taxon>Pseudomonadati</taxon>
        <taxon>Pseudomonadota</taxon>
        <taxon>Alphaproteobacteria</taxon>
        <taxon>Acetobacterales</taxon>
        <taxon>Acetobacteraceae</taxon>
        <taxon>Plastoroseomonas</taxon>
    </lineage>
</organism>
<dbReference type="EMBL" id="JAAGBB010000001">
    <property type="protein sequence ID" value="MBR0662849.1"/>
    <property type="molecule type" value="Genomic_DNA"/>
</dbReference>
<dbReference type="InterPro" id="IPR002037">
    <property type="entry name" value="Glyco_hydro_8"/>
</dbReference>
<keyword evidence="7" id="KW-0119">Carbohydrate metabolism</keyword>
<dbReference type="EC" id="3.2.1.4" evidence="3"/>
<comment type="caution">
    <text evidence="8">The sequence shown here is derived from an EMBL/GenBank/DDBJ whole genome shotgun (WGS) entry which is preliminary data.</text>
</comment>
<dbReference type="PRINTS" id="PR00735">
    <property type="entry name" value="GLHYDRLASE8"/>
</dbReference>
<evidence type="ECO:0000256" key="5">
    <source>
        <dbReference type="ARBA" id="ARBA00023001"/>
    </source>
</evidence>
<proteinExistence type="inferred from homology"/>
<dbReference type="Pfam" id="PF01270">
    <property type="entry name" value="Glyco_hydro_8"/>
    <property type="match status" value="1"/>
</dbReference>
<dbReference type="InterPro" id="IPR008928">
    <property type="entry name" value="6-hairpin_glycosidase_sf"/>
</dbReference>
<keyword evidence="5" id="KW-0136">Cellulose degradation</keyword>
<dbReference type="RefSeq" id="WP_211850337.1">
    <property type="nucleotide sequence ID" value="NZ_JAAGBB010000001.1"/>
</dbReference>
<evidence type="ECO:0000313" key="9">
    <source>
        <dbReference type="Proteomes" id="UP001196870"/>
    </source>
</evidence>
<dbReference type="InterPro" id="IPR006311">
    <property type="entry name" value="TAT_signal"/>
</dbReference>
<evidence type="ECO:0000256" key="1">
    <source>
        <dbReference type="ARBA" id="ARBA00000966"/>
    </source>
</evidence>
<keyword evidence="9" id="KW-1185">Reference proteome</keyword>